<keyword evidence="2" id="KW-1133">Transmembrane helix</keyword>
<organism evidence="3 4">
    <name type="scientific">Rhodococcus pyridinivorans AK37</name>
    <dbReference type="NCBI Taxonomy" id="1114960"/>
    <lineage>
        <taxon>Bacteria</taxon>
        <taxon>Bacillati</taxon>
        <taxon>Actinomycetota</taxon>
        <taxon>Actinomycetes</taxon>
        <taxon>Mycobacteriales</taxon>
        <taxon>Nocardiaceae</taxon>
        <taxon>Rhodococcus</taxon>
    </lineage>
</organism>
<dbReference type="Proteomes" id="UP000005064">
    <property type="component" value="Unassembled WGS sequence"/>
</dbReference>
<evidence type="ECO:0000313" key="3">
    <source>
        <dbReference type="EMBL" id="EHK84437.1"/>
    </source>
</evidence>
<evidence type="ECO:0000256" key="2">
    <source>
        <dbReference type="SAM" id="Phobius"/>
    </source>
</evidence>
<evidence type="ECO:0000256" key="1">
    <source>
        <dbReference type="ARBA" id="ARBA00022448"/>
    </source>
</evidence>
<keyword evidence="2" id="KW-0812">Transmembrane</keyword>
<gene>
    <name evidence="3" type="ORF">AK37_09017</name>
</gene>
<dbReference type="AlphaFoldDB" id="H0JPY4"/>
<dbReference type="EMBL" id="AHBW01000036">
    <property type="protein sequence ID" value="EHK84437.1"/>
    <property type="molecule type" value="Genomic_DNA"/>
</dbReference>
<dbReference type="GO" id="GO:0015105">
    <property type="term" value="F:arsenite transmembrane transporter activity"/>
    <property type="evidence" value="ECO:0007669"/>
    <property type="project" value="TreeGrafter"/>
</dbReference>
<keyword evidence="1" id="KW-0813">Transport</keyword>
<dbReference type="InterPro" id="IPR004706">
    <property type="entry name" value="Arsenical-R_Acr3"/>
</dbReference>
<evidence type="ECO:0000313" key="4">
    <source>
        <dbReference type="Proteomes" id="UP000005064"/>
    </source>
</evidence>
<proteinExistence type="predicted"/>
<name>H0JPY4_9NOCA</name>
<dbReference type="GO" id="GO:0015297">
    <property type="term" value="F:antiporter activity"/>
    <property type="evidence" value="ECO:0007669"/>
    <property type="project" value="InterPro"/>
</dbReference>
<dbReference type="GO" id="GO:0005886">
    <property type="term" value="C:plasma membrane"/>
    <property type="evidence" value="ECO:0007669"/>
    <property type="project" value="TreeGrafter"/>
</dbReference>
<dbReference type="PANTHER" id="PTHR43057:SF1">
    <property type="entry name" value="ARSENICAL-RESISTANCE PROTEIN 3"/>
    <property type="match status" value="1"/>
</dbReference>
<comment type="caution">
    <text evidence="3">The sequence shown here is derived from an EMBL/GenBank/DDBJ whole genome shotgun (WGS) entry which is preliminary data.</text>
</comment>
<reference evidence="3 4" key="1">
    <citation type="submission" date="2011-12" db="EMBL/GenBank/DDBJ databases">
        <authorList>
            <person name="Kriszt B."/>
            <person name="Tancsics A."/>
            <person name="Cserhati M."/>
            <person name="Toth A."/>
            <person name="Nagy I."/>
            <person name="Horvath B."/>
            <person name="Tamura T."/>
            <person name="Kukolya J."/>
            <person name="Szoboszlay S."/>
        </authorList>
    </citation>
    <scope>NUCLEOTIDE SEQUENCE [LARGE SCALE GENOMIC DNA]</scope>
    <source>
        <strain evidence="3 4">AK37</strain>
    </source>
</reference>
<protein>
    <submittedName>
        <fullName evidence="3">Arsenical-resistance protein</fullName>
    </submittedName>
</protein>
<dbReference type="PANTHER" id="PTHR43057">
    <property type="entry name" value="ARSENITE EFFLUX TRANSPORTER"/>
    <property type="match status" value="1"/>
</dbReference>
<dbReference type="GO" id="GO:0015104">
    <property type="term" value="F:antimonite transmembrane transporter activity"/>
    <property type="evidence" value="ECO:0007669"/>
    <property type="project" value="TreeGrafter"/>
</dbReference>
<accession>H0JPY4</accession>
<sequence length="57" mass="6048">MAIGTFGVTSGQALAGVVGPLIEVPVLVALVYVSLALRSASPVMSRRRCRRHERSDP</sequence>
<feature type="transmembrane region" description="Helical" evidence="2">
    <location>
        <begin position="25"/>
        <end position="44"/>
    </location>
</feature>
<dbReference type="PATRIC" id="fig|1114960.4.peg.1824"/>
<keyword evidence="2" id="KW-0472">Membrane</keyword>